<dbReference type="AlphaFoldDB" id="A0A6H9YVV9"/>
<proteinExistence type="predicted"/>
<feature type="region of interest" description="Disordered" evidence="1">
    <location>
        <begin position="1"/>
        <end position="37"/>
    </location>
</feature>
<feature type="compositionally biased region" description="Basic and acidic residues" evidence="1">
    <location>
        <begin position="1"/>
        <end position="22"/>
    </location>
</feature>
<organism evidence="2 3">
    <name type="scientific">Actinomadura rudentiformis</name>
    <dbReference type="NCBI Taxonomy" id="359158"/>
    <lineage>
        <taxon>Bacteria</taxon>
        <taxon>Bacillati</taxon>
        <taxon>Actinomycetota</taxon>
        <taxon>Actinomycetes</taxon>
        <taxon>Streptosporangiales</taxon>
        <taxon>Thermomonosporaceae</taxon>
        <taxon>Actinomadura</taxon>
    </lineage>
</organism>
<keyword evidence="3" id="KW-1185">Reference proteome</keyword>
<name>A0A6H9YVV9_9ACTN</name>
<evidence type="ECO:0000256" key="1">
    <source>
        <dbReference type="SAM" id="MobiDB-lite"/>
    </source>
</evidence>
<accession>A0A6H9YVV9</accession>
<dbReference type="EMBL" id="WBMT01000015">
    <property type="protein sequence ID" value="KAB2344836.1"/>
    <property type="molecule type" value="Genomic_DNA"/>
</dbReference>
<comment type="caution">
    <text evidence="2">The sequence shown here is derived from an EMBL/GenBank/DDBJ whole genome shotgun (WGS) entry which is preliminary data.</text>
</comment>
<gene>
    <name evidence="2" type="ORF">F8566_30050</name>
</gene>
<dbReference type="RefSeq" id="WP_151565204.1">
    <property type="nucleotide sequence ID" value="NZ_WBMT01000015.1"/>
</dbReference>
<sequence>MSISDDFHPDGRTADAEDLHVDEADDGTGDGPTRMTDAGEALRGAMRALALYSTAMQQAVRPRTDGLDSVRQLSEAMSATAKTITRQLQPLRALLDGLRVHLPPNWTDDHSLLEAIQLAEHEGIPIAWVPPAGIVAELLEAADEQDRYRILGERRAQIADACAEVLAEVAVPGLDEVVTVGSSSIDSLRADLCAPAQALATNVIDTTLRWLIARRAPIVTTPPDRLKYKAFQKDLITTLDDNTIGWIRSGCVLAPIRRALEEFWPPTPTDPGTPVPSYYTRHATAHAAGLTQYTPGGAVVAVMLMVSLLRETQESGW</sequence>
<reference evidence="2 3" key="1">
    <citation type="submission" date="2019-09" db="EMBL/GenBank/DDBJ databases">
        <title>Actinomadura physcomitrii sp. nov., a novel actinomycete isolated from moss [Physcomitrium sphaericum (Ludw) Fuernr].</title>
        <authorList>
            <person name="Zhuang X."/>
            <person name="Liu C."/>
        </authorList>
    </citation>
    <scope>NUCLEOTIDE SEQUENCE [LARGE SCALE GENOMIC DNA]</scope>
    <source>
        <strain evidence="2 3">HMC1</strain>
    </source>
</reference>
<evidence type="ECO:0000313" key="3">
    <source>
        <dbReference type="Proteomes" id="UP000468735"/>
    </source>
</evidence>
<dbReference type="OrthoDB" id="4549247at2"/>
<dbReference type="Proteomes" id="UP000468735">
    <property type="component" value="Unassembled WGS sequence"/>
</dbReference>
<protein>
    <submittedName>
        <fullName evidence="2">Uncharacterized protein</fullName>
    </submittedName>
</protein>
<evidence type="ECO:0000313" key="2">
    <source>
        <dbReference type="EMBL" id="KAB2344836.1"/>
    </source>
</evidence>